<keyword evidence="3" id="KW-1185">Reference proteome</keyword>
<dbReference type="PANTHER" id="PTHR21495">
    <property type="entry name" value="NUCLEOPORIN-RELATED"/>
    <property type="match status" value="1"/>
</dbReference>
<dbReference type="AlphaFoldDB" id="A0A8J5WN48"/>
<accession>A0A8J5WN48</accession>
<protein>
    <recommendedName>
        <fullName evidence="1">Dirigent protein</fullName>
    </recommendedName>
</protein>
<evidence type="ECO:0000313" key="2">
    <source>
        <dbReference type="EMBL" id="KAG8091517.1"/>
    </source>
</evidence>
<reference evidence="2" key="2">
    <citation type="submission" date="2021-02" db="EMBL/GenBank/DDBJ databases">
        <authorList>
            <person name="Kimball J.A."/>
            <person name="Haas M.W."/>
            <person name="Macchietto M."/>
            <person name="Kono T."/>
            <person name="Duquette J."/>
            <person name="Shao M."/>
        </authorList>
    </citation>
    <scope>NUCLEOTIDE SEQUENCE</scope>
    <source>
        <tissue evidence="2">Fresh leaf tissue</tissue>
    </source>
</reference>
<comment type="caution">
    <text evidence="2">The sequence shown here is derived from an EMBL/GenBank/DDBJ whole genome shotgun (WGS) entry which is preliminary data.</text>
</comment>
<gene>
    <name evidence="2" type="ORF">GUJ93_ZPchr0012g21370</name>
</gene>
<dbReference type="OrthoDB" id="590363at2759"/>
<name>A0A8J5WN48_ZIZPA</name>
<evidence type="ECO:0000256" key="1">
    <source>
        <dbReference type="RuleBase" id="RU363099"/>
    </source>
</evidence>
<keyword evidence="1" id="KW-0052">Apoplast</keyword>
<dbReference type="Proteomes" id="UP000729402">
    <property type="component" value="Unassembled WGS sequence"/>
</dbReference>
<comment type="subcellular location">
    <subcellularLocation>
        <location evidence="1">Secreted</location>
        <location evidence="1">Extracellular space</location>
        <location evidence="1">Apoplast</location>
    </subcellularLocation>
</comment>
<dbReference type="EMBL" id="JAAALK010000080">
    <property type="protein sequence ID" value="KAG8091517.1"/>
    <property type="molecule type" value="Genomic_DNA"/>
</dbReference>
<comment type="function">
    <text evidence="1">Dirigent proteins impart stereoselectivity on the phenoxy radical-coupling reaction, yielding optically active lignans from two molecules of coniferyl alcohol in the biosynthesis of lignans, flavonolignans, and alkaloids and thus plays a central role in plant secondary metabolism.</text>
</comment>
<reference evidence="2" key="1">
    <citation type="journal article" date="2021" name="bioRxiv">
        <title>Whole Genome Assembly and Annotation of Northern Wild Rice, Zizania palustris L., Supports a Whole Genome Duplication in the Zizania Genus.</title>
        <authorList>
            <person name="Haas M."/>
            <person name="Kono T."/>
            <person name="Macchietto M."/>
            <person name="Millas R."/>
            <person name="McGilp L."/>
            <person name="Shao M."/>
            <person name="Duquette J."/>
            <person name="Hirsch C.N."/>
            <person name="Kimball J."/>
        </authorList>
    </citation>
    <scope>NUCLEOTIDE SEQUENCE</scope>
    <source>
        <tissue evidence="2">Fresh leaf tissue</tissue>
    </source>
</reference>
<evidence type="ECO:0000313" key="3">
    <source>
        <dbReference type="Proteomes" id="UP000729402"/>
    </source>
</evidence>
<dbReference type="GO" id="GO:0048046">
    <property type="term" value="C:apoplast"/>
    <property type="evidence" value="ECO:0007669"/>
    <property type="project" value="UniProtKB-SubCell"/>
</dbReference>
<proteinExistence type="inferred from homology"/>
<sequence>MAGQFFEVVTVKPMLRDQCEIIMQLFLHQVVSGPNQNQETMVPSSHPGAFGMIVINDWPIHDAFDPNATIVAHARGMHVQVDQANTTWYTSMNIEFVDDRFNGSKLQVMGTTPEKGQWAIVGGTGELAMAYGTIDHNIVRNNPGIDAIRQLDIHAFYTPPQMAESGTSTTAN</sequence>
<dbReference type="InterPro" id="IPR004265">
    <property type="entry name" value="Dirigent"/>
</dbReference>
<organism evidence="2 3">
    <name type="scientific">Zizania palustris</name>
    <name type="common">Northern wild rice</name>
    <dbReference type="NCBI Taxonomy" id="103762"/>
    <lineage>
        <taxon>Eukaryota</taxon>
        <taxon>Viridiplantae</taxon>
        <taxon>Streptophyta</taxon>
        <taxon>Embryophyta</taxon>
        <taxon>Tracheophyta</taxon>
        <taxon>Spermatophyta</taxon>
        <taxon>Magnoliopsida</taxon>
        <taxon>Liliopsida</taxon>
        <taxon>Poales</taxon>
        <taxon>Poaceae</taxon>
        <taxon>BOP clade</taxon>
        <taxon>Oryzoideae</taxon>
        <taxon>Oryzeae</taxon>
        <taxon>Zizaniinae</taxon>
        <taxon>Zizania</taxon>
    </lineage>
</organism>
<comment type="subunit">
    <text evidence="1">Homodimer.</text>
</comment>
<keyword evidence="1" id="KW-0964">Secreted</keyword>
<comment type="similarity">
    <text evidence="1">Belongs to the plant dirigent protein family.</text>
</comment>
<dbReference type="Pfam" id="PF03018">
    <property type="entry name" value="Dirigent"/>
    <property type="match status" value="1"/>
</dbReference>